<feature type="region of interest" description="Disordered" evidence="1">
    <location>
        <begin position="23"/>
        <end position="117"/>
    </location>
</feature>
<evidence type="ECO:0000313" key="4">
    <source>
        <dbReference type="EMBL" id="TFB49010.1"/>
    </source>
</evidence>
<dbReference type="OrthoDB" id="5182178at2"/>
<feature type="transmembrane region" description="Helical" evidence="2">
    <location>
        <begin position="204"/>
        <end position="225"/>
    </location>
</feature>
<evidence type="ECO:0000256" key="2">
    <source>
        <dbReference type="SAM" id="Phobius"/>
    </source>
</evidence>
<dbReference type="Proteomes" id="UP000297866">
    <property type="component" value="Unassembled WGS sequence"/>
</dbReference>
<reference evidence="4 5" key="1">
    <citation type="submission" date="2019-03" db="EMBL/GenBank/DDBJ databases">
        <title>Genomics of glacier-inhabiting Cryobacterium strains.</title>
        <authorList>
            <person name="Liu Q."/>
            <person name="Xin Y.-H."/>
        </authorList>
    </citation>
    <scope>NUCLEOTIDE SEQUENCE [LARGE SCALE GENOMIC DNA]</scope>
    <source>
        <strain evidence="4 5">Sr47</strain>
    </source>
</reference>
<keyword evidence="2" id="KW-1133">Transmembrane helix</keyword>
<protein>
    <recommendedName>
        <fullName evidence="3">Flp pilus assembly protein RcpC/CpaB domain-containing protein</fullName>
    </recommendedName>
</protein>
<dbReference type="InterPro" id="IPR031571">
    <property type="entry name" value="RcpC_dom"/>
</dbReference>
<feature type="compositionally biased region" description="Basic residues" evidence="1">
    <location>
        <begin position="172"/>
        <end position="182"/>
    </location>
</feature>
<gene>
    <name evidence="4" type="ORF">E3O23_12110</name>
</gene>
<keyword evidence="2" id="KW-0472">Membrane</keyword>
<dbReference type="Pfam" id="PF16976">
    <property type="entry name" value="RcpC"/>
    <property type="match status" value="1"/>
</dbReference>
<comment type="caution">
    <text evidence="4">The sequence shown here is derived from an EMBL/GenBank/DDBJ whole genome shotgun (WGS) entry which is preliminary data.</text>
</comment>
<feature type="domain" description="Flp pilus assembly protein RcpC/CpaB" evidence="3">
    <location>
        <begin position="315"/>
        <end position="423"/>
    </location>
</feature>
<accession>A0A4R8UE92</accession>
<keyword evidence="5" id="KW-1185">Reference proteome</keyword>
<proteinExistence type="predicted"/>
<evidence type="ECO:0000256" key="1">
    <source>
        <dbReference type="SAM" id="MobiDB-lite"/>
    </source>
</evidence>
<feature type="compositionally biased region" description="Basic and acidic residues" evidence="1">
    <location>
        <begin position="28"/>
        <end position="52"/>
    </location>
</feature>
<dbReference type="AlphaFoldDB" id="A0A4R8UE92"/>
<feature type="compositionally biased region" description="Basic and acidic residues" evidence="1">
    <location>
        <begin position="89"/>
        <end position="112"/>
    </location>
</feature>
<name>A0A4R8UE92_9MICO</name>
<sequence length="444" mass="47609">MGRSRFCGGAGTRPLLVRVPGVFGRNRPARDHPNRHEQALQARPVDRGDTRRFRLARQPQRPVRSDHHPQRRRGALAGQQHRRRHHGRLQGEADRPQGQDGAHPHLRPDQGHGRQRGVPHLRLRGLHDHRLELPCLQGPGQVRPALPSASGRPEGLPEGQQLAGHPGGLHRVGLRRGRHQPRRPAAQRDSSNTHPIGDVMKTRLIGAIVAIVLALAGTVVLTGYVRGADARAADGAQFVPVYVVTQEIPEGTAAADITDFITVKQLPAIAAVPDRVMKLTALAGTVADATLMPGEQLIASRWVDPADLAARGDVSLPDGMQALTIALPVERIVGGTVKAGDTVGIVVAATVKVGGSTEEVSMAKQVFHKVLVTAVHEGTQTPPAKDAETTSEPVGEVMVTLARTTPDIEKIVWGQQFGAVWLTIEPKEASETGSKVVQAGDVFQ</sequence>
<evidence type="ECO:0000259" key="3">
    <source>
        <dbReference type="Pfam" id="PF16976"/>
    </source>
</evidence>
<evidence type="ECO:0000313" key="5">
    <source>
        <dbReference type="Proteomes" id="UP000297866"/>
    </source>
</evidence>
<feature type="region of interest" description="Disordered" evidence="1">
    <location>
        <begin position="134"/>
        <end position="197"/>
    </location>
</feature>
<feature type="compositionally biased region" description="Basic residues" evidence="1">
    <location>
        <begin position="69"/>
        <end position="88"/>
    </location>
</feature>
<dbReference type="EMBL" id="SOEZ01000059">
    <property type="protein sequence ID" value="TFB49010.1"/>
    <property type="molecule type" value="Genomic_DNA"/>
</dbReference>
<organism evidence="4 5">
    <name type="scientific">Cryobacterium tagatosivorans</name>
    <dbReference type="NCBI Taxonomy" id="1259199"/>
    <lineage>
        <taxon>Bacteria</taxon>
        <taxon>Bacillati</taxon>
        <taxon>Actinomycetota</taxon>
        <taxon>Actinomycetes</taxon>
        <taxon>Micrococcales</taxon>
        <taxon>Microbacteriaceae</taxon>
        <taxon>Cryobacterium</taxon>
    </lineage>
</organism>
<keyword evidence="2" id="KW-0812">Transmembrane</keyword>